<dbReference type="InterPro" id="IPR017867">
    <property type="entry name" value="Tyr_phospatase_low_mol_wt"/>
</dbReference>
<dbReference type="EC" id="3.1.3.2" evidence="3"/>
<dbReference type="EMBL" id="PGGH01074573">
    <property type="protein sequence ID" value="NIG58991.1"/>
    <property type="molecule type" value="Genomic_DNA"/>
</dbReference>
<dbReference type="InterPro" id="IPR036196">
    <property type="entry name" value="Ptyr_pPase_sf"/>
</dbReference>
<evidence type="ECO:0000256" key="11">
    <source>
        <dbReference type="SAM" id="Phobius"/>
    </source>
</evidence>
<comment type="caution">
    <text evidence="13">The sequence shown here is derived from an EMBL/GenBank/DDBJ whole genome shotgun (WGS) entry which is preliminary data.</text>
</comment>
<dbReference type="InterPro" id="IPR002115">
    <property type="entry name" value="Tyr_Pase_low_mol_wt_mml"/>
</dbReference>
<gene>
    <name evidence="13" type="ORF">BU61_6244</name>
</gene>
<keyword evidence="8" id="KW-0904">Protein phosphatase</keyword>
<keyword evidence="6" id="KW-0963">Cytoplasm</keyword>
<keyword evidence="14" id="KW-1185">Reference proteome</keyword>
<dbReference type="PRINTS" id="PR00720">
    <property type="entry name" value="MAMMALPTPASE"/>
</dbReference>
<comment type="similarity">
    <text evidence="2">Belongs to the low molecular weight phosphotyrosine protein phosphatase family.</text>
</comment>
<evidence type="ECO:0000256" key="10">
    <source>
        <dbReference type="ARBA" id="ARBA00033695"/>
    </source>
</evidence>
<dbReference type="PRINTS" id="PR00719">
    <property type="entry name" value="LMWPTPASE"/>
</dbReference>
<dbReference type="SUPFAM" id="SSF52788">
    <property type="entry name" value="Phosphotyrosine protein phosphatases I"/>
    <property type="match status" value="1"/>
</dbReference>
<name>A0ABX0S6S0_PONBL</name>
<dbReference type="SMART" id="SM00226">
    <property type="entry name" value="LMWPc"/>
    <property type="match status" value="1"/>
</dbReference>
<evidence type="ECO:0000256" key="1">
    <source>
        <dbReference type="ARBA" id="ARBA00004496"/>
    </source>
</evidence>
<keyword evidence="7" id="KW-0378">Hydrolase</keyword>
<evidence type="ECO:0000259" key="12">
    <source>
        <dbReference type="SMART" id="SM00226"/>
    </source>
</evidence>
<evidence type="ECO:0000313" key="13">
    <source>
        <dbReference type="EMBL" id="NIG58991.1"/>
    </source>
</evidence>
<evidence type="ECO:0000256" key="9">
    <source>
        <dbReference type="ARBA" id="ARBA00032347"/>
    </source>
</evidence>
<comment type="catalytic activity">
    <reaction evidence="10">
        <text>a phosphate monoester + H2O = an alcohol + phosphate</text>
        <dbReference type="Rhea" id="RHEA:15017"/>
        <dbReference type="ChEBI" id="CHEBI:15377"/>
        <dbReference type="ChEBI" id="CHEBI:30879"/>
        <dbReference type="ChEBI" id="CHEBI:43474"/>
        <dbReference type="ChEBI" id="CHEBI:67140"/>
        <dbReference type="EC" id="3.1.3.2"/>
    </reaction>
    <physiologicalReaction direction="left-to-right" evidence="10">
        <dbReference type="Rhea" id="RHEA:15018"/>
    </physiologicalReaction>
</comment>
<dbReference type="Proteomes" id="UP001165941">
    <property type="component" value="Unassembled WGS sequence"/>
</dbReference>
<feature type="transmembrane region" description="Helical" evidence="11">
    <location>
        <begin position="300"/>
        <end position="327"/>
    </location>
</feature>
<dbReference type="CDD" id="cd16343">
    <property type="entry name" value="LMWPTP"/>
    <property type="match status" value="1"/>
</dbReference>
<evidence type="ECO:0000256" key="5">
    <source>
        <dbReference type="ARBA" id="ARBA00017603"/>
    </source>
</evidence>
<dbReference type="PANTHER" id="PTHR11717">
    <property type="entry name" value="LOW MOLECULAR WEIGHT PROTEIN TYROSINE PHOSPHATASE"/>
    <property type="match status" value="1"/>
</dbReference>
<keyword evidence="11" id="KW-1133">Transmembrane helix</keyword>
<dbReference type="EC" id="3.1.3.48" evidence="4"/>
<sequence>MKMAEQVTKSVLFVCLGNICQSPIAEAVFRKLVTDQNISHTWVIDSGAVSDWNVGRSPDPRAVSFLTNHGINTAHKARQVTKEDFATFDYVLCMDENNLRDLNRKSNQVENCRVKIDLLGSYSPQKQLMIEDPYYGNDADFETVYQQCVRRCRAFLEKKAFTKKQLDFFHFLKLMVVLKEIYPLAKNNKLQRMKKNDFILIPSHGEIQYAGYDYSHQGQFVPPDMMQPQQPYTGQIFQPAQAYTPTTPQPFYGNNFEDEPPLLEELGINFDHIWQKTLTVLHPLKVADGSIMNETDLAGPMVFCLAFGATLLLNPGFLLILASFLLIPLTPM</sequence>
<keyword evidence="11" id="KW-0472">Membrane</keyword>
<dbReference type="Gene3D" id="3.40.50.2300">
    <property type="match status" value="1"/>
</dbReference>
<comment type="subcellular location">
    <subcellularLocation>
        <location evidence="1">Cytoplasm</location>
    </subcellularLocation>
</comment>
<organism evidence="13 14">
    <name type="scientific">Pontoporia blainvillei</name>
    <name type="common">Franciscana</name>
    <name type="synonym">Delphinus blainvillei</name>
    <dbReference type="NCBI Taxonomy" id="48723"/>
    <lineage>
        <taxon>Eukaryota</taxon>
        <taxon>Metazoa</taxon>
        <taxon>Chordata</taxon>
        <taxon>Craniata</taxon>
        <taxon>Vertebrata</taxon>
        <taxon>Euteleostomi</taxon>
        <taxon>Mammalia</taxon>
        <taxon>Eutheria</taxon>
        <taxon>Laurasiatheria</taxon>
        <taxon>Artiodactyla</taxon>
        <taxon>Whippomorpha</taxon>
        <taxon>Cetacea</taxon>
        <taxon>Odontoceti</taxon>
        <taxon>Pontoporiidae</taxon>
        <taxon>Pontoporia</taxon>
    </lineage>
</organism>
<dbReference type="InterPro" id="IPR050438">
    <property type="entry name" value="LMW_PTPase"/>
</dbReference>
<dbReference type="Pfam" id="PF01451">
    <property type="entry name" value="LMWPc"/>
    <property type="match status" value="1"/>
</dbReference>
<evidence type="ECO:0000256" key="8">
    <source>
        <dbReference type="ARBA" id="ARBA00022912"/>
    </source>
</evidence>
<reference evidence="13" key="1">
    <citation type="submission" date="2018-05" db="EMBL/GenBank/DDBJ databases">
        <authorList>
            <person name="Pedro S.L.S."/>
            <person name="Freitas R.C."/>
            <person name="Barreto A.S."/>
            <person name="Lima A.O.S."/>
        </authorList>
    </citation>
    <scope>NUCLEOTIDE SEQUENCE</scope>
    <source>
        <strain evidence="13">BP203</strain>
        <tissue evidence="13">Muscle</tissue>
    </source>
</reference>
<dbReference type="InterPro" id="IPR023485">
    <property type="entry name" value="Ptyr_pPase"/>
</dbReference>
<accession>A0ABX0S6S0</accession>
<evidence type="ECO:0000313" key="14">
    <source>
        <dbReference type="Proteomes" id="UP001165941"/>
    </source>
</evidence>
<evidence type="ECO:0000256" key="7">
    <source>
        <dbReference type="ARBA" id="ARBA00022801"/>
    </source>
</evidence>
<feature type="domain" description="Phosphotyrosine protein phosphatase I" evidence="12">
    <location>
        <begin position="9"/>
        <end position="158"/>
    </location>
</feature>
<evidence type="ECO:0000256" key="3">
    <source>
        <dbReference type="ARBA" id="ARBA00012646"/>
    </source>
</evidence>
<protein>
    <recommendedName>
        <fullName evidence="5">Low molecular weight phosphotyrosine protein phosphatase</fullName>
        <ecNumber evidence="3">3.1.3.2</ecNumber>
        <ecNumber evidence="4">3.1.3.48</ecNumber>
    </recommendedName>
    <alternativeName>
        <fullName evidence="9">Low molecular weight cytosolic acid phosphatase</fullName>
    </alternativeName>
</protein>
<proteinExistence type="inferred from homology"/>
<dbReference type="PANTHER" id="PTHR11717:SF35">
    <property type="entry name" value="LOW MOLECULAR WEIGHT PHOSPHOTYROSINE PROTEIN PHOSPHATASE"/>
    <property type="match status" value="1"/>
</dbReference>
<evidence type="ECO:0000256" key="6">
    <source>
        <dbReference type="ARBA" id="ARBA00022490"/>
    </source>
</evidence>
<keyword evidence="11" id="KW-0812">Transmembrane</keyword>
<evidence type="ECO:0000256" key="4">
    <source>
        <dbReference type="ARBA" id="ARBA00013064"/>
    </source>
</evidence>
<evidence type="ECO:0000256" key="2">
    <source>
        <dbReference type="ARBA" id="ARBA00011063"/>
    </source>
</evidence>